<comment type="caution">
    <text evidence="1">The sequence shown here is derived from an EMBL/GenBank/DDBJ whole genome shotgun (WGS) entry which is preliminary data.</text>
</comment>
<gene>
    <name evidence="1" type="ORF">C4617_03935</name>
</gene>
<organism evidence="1 2">
    <name type="scientific">Candidatus Liberibacter europaeus</name>
    <dbReference type="NCBI Taxonomy" id="744859"/>
    <lineage>
        <taxon>Bacteria</taxon>
        <taxon>Pseudomonadati</taxon>
        <taxon>Pseudomonadota</taxon>
        <taxon>Alphaproteobacteria</taxon>
        <taxon>Hyphomicrobiales</taxon>
        <taxon>Rhizobiaceae</taxon>
        <taxon>Liberibacter</taxon>
    </lineage>
</organism>
<evidence type="ECO:0000313" key="2">
    <source>
        <dbReference type="Proteomes" id="UP000240811"/>
    </source>
</evidence>
<dbReference type="EMBL" id="PSQJ01000004">
    <property type="protein sequence ID" value="PTL86362.1"/>
    <property type="molecule type" value="Genomic_DNA"/>
</dbReference>
<dbReference type="Proteomes" id="UP000240811">
    <property type="component" value="Unassembled WGS sequence"/>
</dbReference>
<name>A0A2T4VX62_9HYPH</name>
<protein>
    <submittedName>
        <fullName evidence="1">DUF3126 domain-containing protein</fullName>
    </submittedName>
</protein>
<accession>A0A2T4VX62</accession>
<reference evidence="2" key="1">
    <citation type="submission" date="2018-02" db="EMBL/GenBank/DDBJ databases">
        <title>Genome sequence of Candidatus Liberibacter europaeus.</title>
        <authorList>
            <person name="Frampton R.A."/>
            <person name="Thompson S.M."/>
            <person name="David C."/>
            <person name="Addison S.M."/>
            <person name="Smith G.R."/>
        </authorList>
    </citation>
    <scope>NUCLEOTIDE SEQUENCE [LARGE SCALE GENOMIC DNA]</scope>
</reference>
<dbReference type="InterPro" id="IPR021473">
    <property type="entry name" value="DUF3126"/>
</dbReference>
<proteinExistence type="predicted"/>
<evidence type="ECO:0000313" key="1">
    <source>
        <dbReference type="EMBL" id="PTL86362.1"/>
    </source>
</evidence>
<dbReference type="Pfam" id="PF11324">
    <property type="entry name" value="DUF3126"/>
    <property type="match status" value="1"/>
</dbReference>
<dbReference type="AlphaFoldDB" id="A0A2T4VX62"/>
<sequence length="67" mass="7920">MRLDEINKLELYLKRMFGSKISIKPRANQTDSAEVYMDLEFIGIIYRDEEDGELSYNFSMSILSYDL</sequence>